<sequence>MQQVWQEEQERVERVTRDIGKRIDTLQQEVGELRTDIVDIRKHFWDDVTVNLDAPDEVIETYASLKQQAEVLTSREHSHRHAQKQLTKLKRLKTSPYFGRIDFREDGERRAEAVYLGIGSFLDESGEQFLIYDWRAPVSSLYYDYPPGPAQYETPGGVISGEMELKRQYIIRDAVIRSLFDTGVTIGDELLQEVLGKHSDAQMKSIVATIQKEQNRIIRNERSQLLIVQGAAGSGKTSAALQRVAYLLYRYRETLSAEQIVLFSPNPMFNSYVSTVLPELGEENMQQTTFQEYLEHRLGSTFRLEDPFEQAEYTLTAAGEPGYDARIEGILFKAGTSFMHMLERYAEWLGREGLRFKDVTFRGEPIVEGGRIADFFYSLDPALPIPNRMILTSEWLLKELKRLGRRERSKPWVEDEIELLDKEAYLQAYQQLRRKKQYAEDTFDDFQREQELLAAMVVQEHFKPLRVSAKRLEFVDVPAVYRQLFLEPERFAGLASEDGLPPRWADICKQTAEKLERGELASEDGAPYLYLKERIEGFQTNNTVRHVFIDEGQDYTPFQFAFIRRLFPRSKMTVLGDWNQAIYAHASANTDGFAPLTSLYGPEHTETNVLTRSYRSTREIVEFTRGLLADGTAIEPFNRGGSLPVVTEAADRADLSIKVAGRIRALLADGHKTIGVICKTAAESREAYDALQDAGFPLRLVGTETASFEPGVLVIPSYLAKGVEFDAVVIYNASMEQYGREAERKLFYTACTRAMHELYVYHIGRRSPFLDGASPDTYVMGHESDA</sequence>
<comment type="caution">
    <text evidence="8">The sequence shown here is derived from an EMBL/GenBank/DDBJ whole genome shotgun (WGS) entry which is preliminary data.</text>
</comment>
<keyword evidence="6" id="KW-0175">Coiled coil</keyword>
<evidence type="ECO:0000256" key="2">
    <source>
        <dbReference type="ARBA" id="ARBA00022801"/>
    </source>
</evidence>
<feature type="coiled-coil region" evidence="6">
    <location>
        <begin position="422"/>
        <end position="449"/>
    </location>
</feature>
<dbReference type="PROSITE" id="PS51198">
    <property type="entry name" value="UVRD_HELICASE_ATP_BIND"/>
    <property type="match status" value="1"/>
</dbReference>
<dbReference type="PANTHER" id="PTHR11070:SF17">
    <property type="entry name" value="DNA HELICASE IV"/>
    <property type="match status" value="1"/>
</dbReference>
<evidence type="ECO:0000256" key="6">
    <source>
        <dbReference type="SAM" id="Coils"/>
    </source>
</evidence>
<gene>
    <name evidence="8" type="primary">helD</name>
    <name evidence="8" type="ORF">Q3C12_11085</name>
</gene>
<dbReference type="Gene3D" id="3.40.50.300">
    <property type="entry name" value="P-loop containing nucleotide triphosphate hydrolases"/>
    <property type="match status" value="3"/>
</dbReference>
<dbReference type="InterPro" id="IPR000212">
    <property type="entry name" value="DNA_helicase_UvrD/REP"/>
</dbReference>
<dbReference type="Pfam" id="PF00580">
    <property type="entry name" value="UvrD-helicase"/>
    <property type="match status" value="1"/>
</dbReference>
<dbReference type="Pfam" id="PF13538">
    <property type="entry name" value="UvrD_C_2"/>
    <property type="match status" value="1"/>
</dbReference>
<name>A0ABT8V7W1_9BACL</name>
<evidence type="ECO:0000256" key="4">
    <source>
        <dbReference type="ARBA" id="ARBA00022840"/>
    </source>
</evidence>
<evidence type="ECO:0000259" key="7">
    <source>
        <dbReference type="PROSITE" id="PS51198"/>
    </source>
</evidence>
<accession>A0ABT8V7W1</accession>
<feature type="domain" description="UvrD-like helicase ATP-binding" evidence="7">
    <location>
        <begin position="209"/>
        <end position="617"/>
    </location>
</feature>
<evidence type="ECO:0000313" key="9">
    <source>
        <dbReference type="Proteomes" id="UP001168883"/>
    </source>
</evidence>
<evidence type="ECO:0000313" key="8">
    <source>
        <dbReference type="EMBL" id="MDO3677544.1"/>
    </source>
</evidence>
<dbReference type="InterPro" id="IPR048228">
    <property type="entry name" value="HelD_bacillota"/>
</dbReference>
<keyword evidence="1 5" id="KW-0547">Nucleotide-binding</keyword>
<feature type="binding site" evidence="5">
    <location>
        <begin position="230"/>
        <end position="237"/>
    </location>
    <ligand>
        <name>ATP</name>
        <dbReference type="ChEBI" id="CHEBI:30616"/>
    </ligand>
</feature>
<dbReference type="NCBIfam" id="NF041464">
    <property type="entry name" value="HelD_BACSU"/>
    <property type="match status" value="1"/>
</dbReference>
<keyword evidence="3 5" id="KW-0347">Helicase</keyword>
<keyword evidence="9" id="KW-1185">Reference proteome</keyword>
<protein>
    <submittedName>
        <fullName evidence="8">RNA polymerase recycling motor HelD</fullName>
    </submittedName>
</protein>
<dbReference type="InterPro" id="IPR027417">
    <property type="entry name" value="P-loop_NTPase"/>
</dbReference>
<proteinExistence type="predicted"/>
<evidence type="ECO:0000256" key="1">
    <source>
        <dbReference type="ARBA" id="ARBA00022741"/>
    </source>
</evidence>
<dbReference type="EMBL" id="JAUMKJ010000011">
    <property type="protein sequence ID" value="MDO3677544.1"/>
    <property type="molecule type" value="Genomic_DNA"/>
</dbReference>
<dbReference type="Proteomes" id="UP001168883">
    <property type="component" value="Unassembled WGS sequence"/>
</dbReference>
<reference evidence="8" key="1">
    <citation type="submission" date="2023-07" db="EMBL/GenBank/DDBJ databases">
        <authorList>
            <person name="Aktuganov G."/>
            <person name="Boyko T."/>
            <person name="Delegan Y."/>
            <person name="Galimzianova N."/>
            <person name="Gilvanova E."/>
            <person name="Korobov V."/>
            <person name="Kuzmina L."/>
            <person name="Melentiev A."/>
            <person name="Milman P."/>
            <person name="Ryabova A."/>
            <person name="Stupak E."/>
            <person name="Yasakov T."/>
            <person name="Zharikova N."/>
            <person name="Zhurenko E."/>
        </authorList>
    </citation>
    <scope>NUCLEOTIDE SEQUENCE</scope>
    <source>
        <strain evidence="8">IB-739</strain>
    </source>
</reference>
<keyword evidence="2 5" id="KW-0378">Hydrolase</keyword>
<dbReference type="RefSeq" id="WP_302878353.1">
    <property type="nucleotide sequence ID" value="NZ_JARLKN010000026.1"/>
</dbReference>
<organism evidence="8 9">
    <name type="scientific">Paenibacillus ehimensis</name>
    <dbReference type="NCBI Taxonomy" id="79264"/>
    <lineage>
        <taxon>Bacteria</taxon>
        <taxon>Bacillati</taxon>
        <taxon>Bacillota</taxon>
        <taxon>Bacilli</taxon>
        <taxon>Bacillales</taxon>
        <taxon>Paenibacillaceae</taxon>
        <taxon>Paenibacillus</taxon>
    </lineage>
</organism>
<evidence type="ECO:0000256" key="5">
    <source>
        <dbReference type="PROSITE-ProRule" id="PRU00560"/>
    </source>
</evidence>
<dbReference type="InterPro" id="IPR014016">
    <property type="entry name" value="UvrD-like_ATP-bd"/>
</dbReference>
<dbReference type="SUPFAM" id="SSF52540">
    <property type="entry name" value="P-loop containing nucleoside triphosphate hydrolases"/>
    <property type="match status" value="1"/>
</dbReference>
<dbReference type="InterPro" id="IPR027785">
    <property type="entry name" value="UvrD-like_helicase_C"/>
</dbReference>
<evidence type="ECO:0000256" key="3">
    <source>
        <dbReference type="ARBA" id="ARBA00022806"/>
    </source>
</evidence>
<dbReference type="PANTHER" id="PTHR11070">
    <property type="entry name" value="UVRD / RECB / PCRA DNA HELICASE FAMILY MEMBER"/>
    <property type="match status" value="1"/>
</dbReference>
<keyword evidence="4 5" id="KW-0067">ATP-binding</keyword>